<sequence>MPLITNLIDDKVPLIKYDATWAPGTSADTSADLYYLGTFTLTTANNGAATFSFNGTAFSVYGAKRSNHGTYSVEVDGTTHSGLNGNNTDGEFQVSLFNMTGLQQGMHTVSITNTATSGVYLDIDMIMWQSEVGGANDQLVTETIQDTDSRFQYQEPAWSSNPTNVNFYNNGTGQRAEAVSFKGEIISLYGTVGLSNGPYSVKLDNGPSVTYNATQQLSYTQIMLYYADNLGSGQHQLTITNLPETSGQSLNIDYATLTSLASASSESPSGVPGPNVGSPVSTSTSGLSAGAIAGVAVAAAVAVAAIISAAFLYKRWKGAQAAQQELYRIITPRERVTPGTGVSAYSSSLETRGNGIVARTETPSTFSGGGHQTQNSAETSPLVQAHSSGHRASAMTATGSELPPPNYSQAMTTST</sequence>
<keyword evidence="2" id="KW-1185">Reference proteome</keyword>
<name>A0ACB8BQ65_9AGAM</name>
<protein>
    <submittedName>
        <fullName evidence="1">Uncharacterized protein</fullName>
    </submittedName>
</protein>
<evidence type="ECO:0000313" key="2">
    <source>
        <dbReference type="Proteomes" id="UP000790709"/>
    </source>
</evidence>
<evidence type="ECO:0000313" key="1">
    <source>
        <dbReference type="EMBL" id="KAH7927499.1"/>
    </source>
</evidence>
<comment type="caution">
    <text evidence="1">The sequence shown here is derived from an EMBL/GenBank/DDBJ whole genome shotgun (WGS) entry which is preliminary data.</text>
</comment>
<accession>A0ACB8BQ65</accession>
<organism evidence="1 2">
    <name type="scientific">Leucogyrophana mollusca</name>
    <dbReference type="NCBI Taxonomy" id="85980"/>
    <lineage>
        <taxon>Eukaryota</taxon>
        <taxon>Fungi</taxon>
        <taxon>Dikarya</taxon>
        <taxon>Basidiomycota</taxon>
        <taxon>Agaricomycotina</taxon>
        <taxon>Agaricomycetes</taxon>
        <taxon>Agaricomycetidae</taxon>
        <taxon>Boletales</taxon>
        <taxon>Boletales incertae sedis</taxon>
        <taxon>Leucogyrophana</taxon>
    </lineage>
</organism>
<gene>
    <name evidence="1" type="ORF">BV22DRAFT_1127311</name>
</gene>
<dbReference type="EMBL" id="MU266365">
    <property type="protein sequence ID" value="KAH7927499.1"/>
    <property type="molecule type" value="Genomic_DNA"/>
</dbReference>
<reference evidence="1" key="1">
    <citation type="journal article" date="2021" name="New Phytol.">
        <title>Evolutionary innovations through gain and loss of genes in the ectomycorrhizal Boletales.</title>
        <authorList>
            <person name="Wu G."/>
            <person name="Miyauchi S."/>
            <person name="Morin E."/>
            <person name="Kuo A."/>
            <person name="Drula E."/>
            <person name="Varga T."/>
            <person name="Kohler A."/>
            <person name="Feng B."/>
            <person name="Cao Y."/>
            <person name="Lipzen A."/>
            <person name="Daum C."/>
            <person name="Hundley H."/>
            <person name="Pangilinan J."/>
            <person name="Johnson J."/>
            <person name="Barry K."/>
            <person name="LaButti K."/>
            <person name="Ng V."/>
            <person name="Ahrendt S."/>
            <person name="Min B."/>
            <person name="Choi I.G."/>
            <person name="Park H."/>
            <person name="Plett J.M."/>
            <person name="Magnuson J."/>
            <person name="Spatafora J.W."/>
            <person name="Nagy L.G."/>
            <person name="Henrissat B."/>
            <person name="Grigoriev I.V."/>
            <person name="Yang Z.L."/>
            <person name="Xu J."/>
            <person name="Martin F.M."/>
        </authorList>
    </citation>
    <scope>NUCLEOTIDE SEQUENCE</scope>
    <source>
        <strain evidence="1">KUC20120723A-06</strain>
    </source>
</reference>
<dbReference type="Proteomes" id="UP000790709">
    <property type="component" value="Unassembled WGS sequence"/>
</dbReference>
<proteinExistence type="predicted"/>